<dbReference type="Pfam" id="PF13566">
    <property type="entry name" value="DUF4130"/>
    <property type="match status" value="1"/>
</dbReference>
<dbReference type="EMBL" id="CP045875">
    <property type="protein sequence ID" value="QGG49394.1"/>
    <property type="molecule type" value="Genomic_DNA"/>
</dbReference>
<sequence length="244" mass="28922">MVIYLYDGSFEGLLTSIYEAYYRREEPEEIHSLASVYTASLFASSVTIETDPEKAEKVVQSIQNKISSQAFRHSAYAFLSEAKGAELFIYQYLRLGWKVGPDVDRYLVDPVWTIHQLSGKVAKERHRMLGLLRFRLLRDDIYYGPMETDHNILGLLAPHFTRRLADQNWIIHDKKRSMAALYNQKEWILTDLNREQVISLAPEEKEYQALWKDYFNNVTITERKNLKQQRSYMPFRYWSYLIEK</sequence>
<feature type="domain" description="DUF4130" evidence="1">
    <location>
        <begin position="85"/>
        <end position="243"/>
    </location>
</feature>
<evidence type="ECO:0000259" key="1">
    <source>
        <dbReference type="Pfam" id="PF13566"/>
    </source>
</evidence>
<dbReference type="KEGG" id="hcv:FTV88_3329"/>
<protein>
    <submittedName>
        <fullName evidence="2">DNA metabolism protein</fullName>
    </submittedName>
</protein>
<organism evidence="2 3">
    <name type="scientific">Heliorestis convoluta</name>
    <dbReference type="NCBI Taxonomy" id="356322"/>
    <lineage>
        <taxon>Bacteria</taxon>
        <taxon>Bacillati</taxon>
        <taxon>Bacillota</taxon>
        <taxon>Clostridia</taxon>
        <taxon>Eubacteriales</taxon>
        <taxon>Heliobacteriaceae</taxon>
        <taxon>Heliorestis</taxon>
    </lineage>
</organism>
<name>A0A5Q2N1Y6_9FIRM</name>
<dbReference type="NCBIfam" id="TIGR03915">
    <property type="entry name" value="SAM_7_link_chp"/>
    <property type="match status" value="1"/>
</dbReference>
<dbReference type="Proteomes" id="UP000366051">
    <property type="component" value="Chromosome"/>
</dbReference>
<dbReference type="OrthoDB" id="5290748at2"/>
<dbReference type="InterPro" id="IPR025404">
    <property type="entry name" value="DUF4130"/>
</dbReference>
<evidence type="ECO:0000313" key="3">
    <source>
        <dbReference type="Proteomes" id="UP000366051"/>
    </source>
</evidence>
<gene>
    <name evidence="2" type="ORF">FTV88_3329</name>
</gene>
<reference evidence="3" key="1">
    <citation type="submission" date="2019-11" db="EMBL/GenBank/DDBJ databases">
        <title>Genome sequence of Heliorestis convoluta strain HH, an alkaliphilic and minimalistic phototrophic bacterium from a soda lake in Egypt.</title>
        <authorList>
            <person name="Dewey E.D."/>
            <person name="Stokes L.M."/>
            <person name="Burchell B.M."/>
            <person name="Shaffer K.N."/>
            <person name="Huntington A.M."/>
            <person name="Baker J.M."/>
            <person name="Nadendla S."/>
            <person name="Giglio M.G."/>
            <person name="Touchman J.W."/>
            <person name="Blankenship R.E."/>
            <person name="Madigan M.T."/>
            <person name="Sattley W.M."/>
        </authorList>
    </citation>
    <scope>NUCLEOTIDE SEQUENCE [LARGE SCALE GENOMIC DNA]</scope>
    <source>
        <strain evidence="3">HH</strain>
    </source>
</reference>
<evidence type="ECO:0000313" key="2">
    <source>
        <dbReference type="EMBL" id="QGG49394.1"/>
    </source>
</evidence>
<dbReference type="RefSeq" id="WP_153726391.1">
    <property type="nucleotide sequence ID" value="NZ_CP045875.1"/>
</dbReference>
<proteinExistence type="predicted"/>
<dbReference type="InterPro" id="IPR023875">
    <property type="entry name" value="DNA_repair_put"/>
</dbReference>
<keyword evidence="3" id="KW-1185">Reference proteome</keyword>
<dbReference type="AlphaFoldDB" id="A0A5Q2N1Y6"/>
<accession>A0A5Q2N1Y6</accession>